<organism evidence="1 2">
    <name type="scientific">Adlercreutzia muris</name>
    <dbReference type="NCBI Taxonomy" id="1796610"/>
    <lineage>
        <taxon>Bacteria</taxon>
        <taxon>Bacillati</taxon>
        <taxon>Actinomycetota</taxon>
        <taxon>Coriobacteriia</taxon>
        <taxon>Eggerthellales</taxon>
        <taxon>Eggerthellaceae</taxon>
        <taxon>Adlercreutzia</taxon>
    </lineage>
</organism>
<gene>
    <name evidence="1" type="ORF">F8D48_11405</name>
</gene>
<evidence type="ECO:0000313" key="2">
    <source>
        <dbReference type="Proteomes" id="UP000479639"/>
    </source>
</evidence>
<comment type="caution">
    <text evidence="1">The sequence shown here is derived from an EMBL/GenBank/DDBJ whole genome shotgun (WGS) entry which is preliminary data.</text>
</comment>
<protein>
    <submittedName>
        <fullName evidence="1">Uncharacterized protein</fullName>
    </submittedName>
</protein>
<reference evidence="1 2" key="1">
    <citation type="submission" date="2019-09" db="EMBL/GenBank/DDBJ databases">
        <title>Whole genome shotgun sequencing (WGS) of Ellagibacter isourolithinifaciens DSM 104140(T) and Adlercreutzia muris DSM 29508(T).</title>
        <authorList>
            <person name="Stoll D.A."/>
            <person name="Danylec N."/>
            <person name="Huch M."/>
        </authorList>
    </citation>
    <scope>NUCLEOTIDE SEQUENCE [LARGE SCALE GENOMIC DNA]</scope>
    <source>
        <strain evidence="1 2">DSM 29508</strain>
    </source>
</reference>
<dbReference type="RefSeq" id="WP_151432156.1">
    <property type="nucleotide sequence ID" value="NZ_JANJZI010000029.1"/>
</dbReference>
<dbReference type="Proteomes" id="UP000479639">
    <property type="component" value="Unassembled WGS sequence"/>
</dbReference>
<name>A0A7C8FZ02_9ACTN</name>
<dbReference type="AlphaFoldDB" id="A0A7C8FZ02"/>
<proteinExistence type="predicted"/>
<dbReference type="EMBL" id="WAJS01000073">
    <property type="protein sequence ID" value="KAB1635977.1"/>
    <property type="molecule type" value="Genomic_DNA"/>
</dbReference>
<evidence type="ECO:0000313" key="1">
    <source>
        <dbReference type="EMBL" id="KAB1635977.1"/>
    </source>
</evidence>
<accession>A0A7C8FZ02</accession>
<sequence>MHLFERPDFVISPKTGKVIGIEHFRVDHFVRHDKSVQSAAATFMNSCEGRRKQMLSNGAPGYFTDDMLGQIGEMISQQIHLSNNASIDDIKRSLEARLFGTRGHIPKIESYRANLQSFSSARVTEMGFLIEIHSDLRDLFLNDAHAVRRIQLGELPLFGDVYDLLAKAASSLDWIILAFYGATDNEIRNAAIIDCRNEKFPYSASMQDIYAIPYLGLDKTAPKMHQQRRGKVGFTVGEEDITYLIERTSPPIDPEQLWQRAIADGAIALTKARERKPFVATLPVQILYEMLFDKAKRYRGPITSNTVEKLLYSMKATERNLLIQRFAAKWDISEP</sequence>
<keyword evidence="2" id="KW-1185">Reference proteome</keyword>